<gene>
    <name evidence="1" type="ORF">EB233_09220</name>
</gene>
<sequence length="60" mass="6799">MWAKKNEVESVALPKIGSGLGKLSWHDQVKPLLVEHLTPSITRFVVYETFLNEFEGLEDA</sequence>
<name>A0A6M7UHT8_9HYPH</name>
<evidence type="ECO:0008006" key="3">
    <source>
        <dbReference type="Google" id="ProtNLM"/>
    </source>
</evidence>
<dbReference type="Gene3D" id="3.40.220.10">
    <property type="entry name" value="Leucine Aminopeptidase, subunit E, domain 1"/>
    <property type="match status" value="1"/>
</dbReference>
<dbReference type="Proteomes" id="UP000503339">
    <property type="component" value="Chromosome"/>
</dbReference>
<dbReference type="InterPro" id="IPR043472">
    <property type="entry name" value="Macro_dom-like"/>
</dbReference>
<keyword evidence="2" id="KW-1185">Reference proteome</keyword>
<dbReference type="EMBL" id="CP033361">
    <property type="protein sequence ID" value="QKC75698.1"/>
    <property type="molecule type" value="Genomic_DNA"/>
</dbReference>
<dbReference type="SUPFAM" id="SSF52949">
    <property type="entry name" value="Macro domain-like"/>
    <property type="match status" value="1"/>
</dbReference>
<accession>A0A6M7UHT8</accession>
<dbReference type="AlphaFoldDB" id="A0A6M7UHT8"/>
<evidence type="ECO:0000313" key="1">
    <source>
        <dbReference type="EMBL" id="QKC75698.1"/>
    </source>
</evidence>
<dbReference type="KEGG" id="merd:EB233_09220"/>
<reference evidence="1 2" key="1">
    <citation type="submission" date="2018-10" db="EMBL/GenBank/DDBJ databases">
        <authorList>
            <person name="Perry B.J."/>
            <person name="Sullivan J.T."/>
            <person name="Murphy R.J.T."/>
            <person name="Ramsay J.P."/>
            <person name="Ronson C.W."/>
        </authorList>
    </citation>
    <scope>NUCLEOTIDE SEQUENCE [LARGE SCALE GENOMIC DNA]</scope>
    <source>
        <strain evidence="1 2">NZP2014</strain>
    </source>
</reference>
<proteinExistence type="predicted"/>
<protein>
    <recommendedName>
        <fullName evidence="3">Macro domain-containing protein</fullName>
    </recommendedName>
</protein>
<organism evidence="1 2">
    <name type="scientific">Mesorhizobium erdmanii</name>
    <dbReference type="NCBI Taxonomy" id="1777866"/>
    <lineage>
        <taxon>Bacteria</taxon>
        <taxon>Pseudomonadati</taxon>
        <taxon>Pseudomonadota</taxon>
        <taxon>Alphaproteobacteria</taxon>
        <taxon>Hyphomicrobiales</taxon>
        <taxon>Phyllobacteriaceae</taxon>
        <taxon>Mesorhizobium</taxon>
    </lineage>
</organism>
<evidence type="ECO:0000313" key="2">
    <source>
        <dbReference type="Proteomes" id="UP000503339"/>
    </source>
</evidence>